<accession>A0A5B7X8Y1</accession>
<dbReference type="EMBL" id="CP040812">
    <property type="protein sequence ID" value="QCY71081.1"/>
    <property type="molecule type" value="Genomic_DNA"/>
</dbReference>
<proteinExistence type="predicted"/>
<gene>
    <name evidence="2" type="ORF">FHG64_17680</name>
</gene>
<dbReference type="OrthoDB" id="1524679at2"/>
<dbReference type="Proteomes" id="UP000309016">
    <property type="component" value="Chromosome"/>
</dbReference>
<evidence type="ECO:0000259" key="1">
    <source>
        <dbReference type="Pfam" id="PF12728"/>
    </source>
</evidence>
<name>A0A5B7X8Y1_9FLAO</name>
<dbReference type="InterPro" id="IPR041657">
    <property type="entry name" value="HTH_17"/>
</dbReference>
<feature type="domain" description="Helix-turn-helix" evidence="1">
    <location>
        <begin position="37"/>
        <end position="85"/>
    </location>
</feature>
<dbReference type="InterPro" id="IPR009061">
    <property type="entry name" value="DNA-bd_dom_put_sf"/>
</dbReference>
<dbReference type="AlphaFoldDB" id="A0A5B7X8Y1"/>
<reference evidence="2 3" key="1">
    <citation type="submission" date="2019-06" db="EMBL/GenBank/DDBJ databases">
        <title>Complete genome sequence of Antarcticibacterium flavum KCTC 52984T from an Antarctic marine sediment.</title>
        <authorList>
            <person name="Lee Y.M."/>
            <person name="Shin S.C."/>
        </authorList>
    </citation>
    <scope>NUCLEOTIDE SEQUENCE [LARGE SCALE GENOMIC DNA]</scope>
    <source>
        <strain evidence="2 3">KCTC 52984</strain>
    </source>
</reference>
<dbReference type="PANTHER" id="PTHR34585:SF22">
    <property type="entry name" value="HELIX-TURN-HELIX DOMAIN-CONTAINING PROTEIN"/>
    <property type="match status" value="1"/>
</dbReference>
<protein>
    <submittedName>
        <fullName evidence="2">Helix-turn-helix domain-containing protein</fullName>
    </submittedName>
</protein>
<evidence type="ECO:0000313" key="3">
    <source>
        <dbReference type="Proteomes" id="UP000309016"/>
    </source>
</evidence>
<dbReference type="SUPFAM" id="SSF46955">
    <property type="entry name" value="Putative DNA-binding domain"/>
    <property type="match status" value="1"/>
</dbReference>
<dbReference type="RefSeq" id="WP_139067631.1">
    <property type="nucleotide sequence ID" value="NZ_CP040812.1"/>
</dbReference>
<evidence type="ECO:0000313" key="2">
    <source>
        <dbReference type="EMBL" id="QCY71081.1"/>
    </source>
</evidence>
<keyword evidence="3" id="KW-1185">Reference proteome</keyword>
<dbReference type="PANTHER" id="PTHR34585">
    <property type="match status" value="1"/>
</dbReference>
<dbReference type="KEGG" id="afla:FHG64_17680"/>
<sequence>MPANILTTEDLHEFKLELLQEIKELLTKAGEGSPKKWLKSSEVMKLLKISPGTLQNFRINGTIPYTKIGGIIYYEAEEIQKILLENKVNF</sequence>
<organism evidence="2 3">
    <name type="scientific">Antarcticibacterium flavum</name>
    <dbReference type="NCBI Taxonomy" id="2058175"/>
    <lineage>
        <taxon>Bacteria</taxon>
        <taxon>Pseudomonadati</taxon>
        <taxon>Bacteroidota</taxon>
        <taxon>Flavobacteriia</taxon>
        <taxon>Flavobacteriales</taxon>
        <taxon>Flavobacteriaceae</taxon>
        <taxon>Antarcticibacterium</taxon>
    </lineage>
</organism>
<dbReference type="Pfam" id="PF12728">
    <property type="entry name" value="HTH_17"/>
    <property type="match status" value="1"/>
</dbReference>